<organism evidence="1 2">
    <name type="scientific">Alistipes shahii</name>
    <dbReference type="NCBI Taxonomy" id="328814"/>
    <lineage>
        <taxon>Bacteria</taxon>
        <taxon>Pseudomonadati</taxon>
        <taxon>Bacteroidota</taxon>
        <taxon>Bacteroidia</taxon>
        <taxon>Bacteroidales</taxon>
        <taxon>Rikenellaceae</taxon>
        <taxon>Alistipes</taxon>
    </lineage>
</organism>
<protein>
    <submittedName>
        <fullName evidence="1">Uncharacterized protein</fullName>
    </submittedName>
</protein>
<dbReference type="EMBL" id="VVXJ01000064">
    <property type="protein sequence ID" value="KAA2371547.1"/>
    <property type="molecule type" value="Genomic_DNA"/>
</dbReference>
<dbReference type="AlphaFoldDB" id="A0A5B3GDM8"/>
<accession>A0A5B3GDM8</accession>
<sequence>MVDNITLKCYDKEVYHHLRYGTFVEKSNWINGRWYDKLVLNNGKYGDDAHDLIIEFYEDFMKIYGSIRKWYYGATSLDDLTKTDLEKAWRKVAKRLGISFDTLRTFEISEIEIGLNVPFDMECVEMIHRIRAFKSKCYELNDSRPTCRKFVSGFFTAKIYDKIAEINKDNRNVLIRNPDLYPEKNALRVEFTLKGGRRKVLSRLKEGTLGGLLEEYTRIVNFFWRNCQAFAFDNIGRRPSFHPKRGSLKELTDYFVVLGLASLSHAELDGYTGLLSKGAQRDFRKWLRRRHEREKDYLYPDYRIEFTEAIKWHLIDLIRLNNRQRRDNIDL</sequence>
<comment type="caution">
    <text evidence="1">The sequence shown here is derived from an EMBL/GenBank/DDBJ whole genome shotgun (WGS) entry which is preliminary data.</text>
</comment>
<dbReference type="RefSeq" id="WP_149886225.1">
    <property type="nucleotide sequence ID" value="NZ_VVXJ01000064.1"/>
</dbReference>
<name>A0A5B3GDM8_9BACT</name>
<reference evidence="1 2" key="1">
    <citation type="journal article" date="2019" name="Nat. Med.">
        <title>A library of human gut bacterial isolates paired with longitudinal multiomics data enables mechanistic microbiome research.</title>
        <authorList>
            <person name="Poyet M."/>
            <person name="Groussin M."/>
            <person name="Gibbons S.M."/>
            <person name="Avila-Pacheco J."/>
            <person name="Jiang X."/>
            <person name="Kearney S.M."/>
            <person name="Perrotta A.R."/>
            <person name="Berdy B."/>
            <person name="Zhao S."/>
            <person name="Lieberman T.D."/>
            <person name="Swanson P.K."/>
            <person name="Smith M."/>
            <person name="Roesemann S."/>
            <person name="Alexander J.E."/>
            <person name="Rich S.A."/>
            <person name="Livny J."/>
            <person name="Vlamakis H."/>
            <person name="Clish C."/>
            <person name="Bullock K."/>
            <person name="Deik A."/>
            <person name="Scott J."/>
            <person name="Pierce K.A."/>
            <person name="Xavier R.J."/>
            <person name="Alm E.J."/>
        </authorList>
    </citation>
    <scope>NUCLEOTIDE SEQUENCE [LARGE SCALE GENOMIC DNA]</scope>
    <source>
        <strain evidence="1 2">BIOML-A1</strain>
    </source>
</reference>
<proteinExistence type="predicted"/>
<dbReference type="Proteomes" id="UP000322658">
    <property type="component" value="Unassembled WGS sequence"/>
</dbReference>
<evidence type="ECO:0000313" key="1">
    <source>
        <dbReference type="EMBL" id="KAA2371547.1"/>
    </source>
</evidence>
<evidence type="ECO:0000313" key="2">
    <source>
        <dbReference type="Proteomes" id="UP000322658"/>
    </source>
</evidence>
<gene>
    <name evidence="1" type="ORF">F2Y07_14250</name>
</gene>